<keyword evidence="1" id="KW-0812">Transmembrane</keyword>
<dbReference type="GO" id="GO:0016020">
    <property type="term" value="C:membrane"/>
    <property type="evidence" value="ECO:0007669"/>
    <property type="project" value="InterPro"/>
</dbReference>
<evidence type="ECO:0000313" key="4">
    <source>
        <dbReference type="Proteomes" id="UP000322918"/>
    </source>
</evidence>
<dbReference type="Proteomes" id="UP000322918">
    <property type="component" value="Unassembled WGS sequence"/>
</dbReference>
<dbReference type="EMBL" id="VWNE01000009">
    <property type="protein sequence ID" value="KAA8484080.1"/>
    <property type="molecule type" value="Genomic_DNA"/>
</dbReference>
<sequence>MFEGRAKYIQGEWFKTNAINLLGGIGIGTLIYLFISVTRGRFVQAQIFWTYCLFSVMISFCIMNSIYIVQTLFHLRYDRLSFIIAYYAACLVGMAAGTELANFILSLANGGPYRFFHLHDMLFSTLIVIIVCTISFVYHSQKSALKIQIRQKELDMMRLTQLKTQAELATLHARINPHFLYNALNSIASLIHHDADKAESMTLKLSKLFRYSINQNSEDLVLIKDEVETGITYLDIEKIRFGDRIAFSLDVDPELMDAKIPRFLIQPLVENALKHGLKNVTEKGSLTIRIRREQGLIEIVIADNGTPFPAELQTGYGLQSTYDKLSLLYGDNYQVCIANEPVKQVKILIPLRYE</sequence>
<dbReference type="InterPro" id="IPR010559">
    <property type="entry name" value="Sig_transdc_His_kin_internal"/>
</dbReference>
<feature type="transmembrane region" description="Helical" evidence="1">
    <location>
        <begin position="48"/>
        <end position="68"/>
    </location>
</feature>
<dbReference type="AlphaFoldDB" id="A0A5M9HBK9"/>
<dbReference type="OrthoDB" id="9792992at2"/>
<keyword evidence="1" id="KW-0472">Membrane</keyword>
<keyword evidence="1" id="KW-1133">Transmembrane helix</keyword>
<comment type="caution">
    <text evidence="3">The sequence shown here is derived from an EMBL/GenBank/DDBJ whole genome shotgun (WGS) entry which is preliminary data.</text>
</comment>
<dbReference type="SUPFAM" id="SSF55874">
    <property type="entry name" value="ATPase domain of HSP90 chaperone/DNA topoisomerase II/histidine kinase"/>
    <property type="match status" value="1"/>
</dbReference>
<evidence type="ECO:0000256" key="1">
    <source>
        <dbReference type="SAM" id="Phobius"/>
    </source>
</evidence>
<evidence type="ECO:0000259" key="2">
    <source>
        <dbReference type="Pfam" id="PF06580"/>
    </source>
</evidence>
<protein>
    <recommendedName>
        <fullName evidence="2">Signal transduction histidine kinase internal region domain-containing protein</fullName>
    </recommendedName>
</protein>
<evidence type="ECO:0000313" key="3">
    <source>
        <dbReference type="EMBL" id="KAA8484080.1"/>
    </source>
</evidence>
<dbReference type="PANTHER" id="PTHR34220">
    <property type="entry name" value="SENSOR HISTIDINE KINASE YPDA"/>
    <property type="match status" value="1"/>
</dbReference>
<dbReference type="GO" id="GO:0000155">
    <property type="term" value="F:phosphorelay sensor kinase activity"/>
    <property type="evidence" value="ECO:0007669"/>
    <property type="project" value="InterPro"/>
</dbReference>
<accession>A0A5M9HBK9</accession>
<gene>
    <name evidence="3" type="ORF">F1649_06970</name>
</gene>
<dbReference type="InterPro" id="IPR036890">
    <property type="entry name" value="HATPase_C_sf"/>
</dbReference>
<feature type="domain" description="Signal transduction histidine kinase internal region" evidence="2">
    <location>
        <begin position="166"/>
        <end position="245"/>
    </location>
</feature>
<feature type="transmembrane region" description="Helical" evidence="1">
    <location>
        <begin position="21"/>
        <end position="42"/>
    </location>
</feature>
<dbReference type="Gene3D" id="3.30.565.10">
    <property type="entry name" value="Histidine kinase-like ATPase, C-terminal domain"/>
    <property type="match status" value="1"/>
</dbReference>
<dbReference type="Pfam" id="PF06580">
    <property type="entry name" value="His_kinase"/>
    <property type="match status" value="1"/>
</dbReference>
<proteinExistence type="predicted"/>
<name>A0A5M9HBK9_9SPHI</name>
<dbReference type="InterPro" id="IPR050640">
    <property type="entry name" value="Bact_2-comp_sensor_kinase"/>
</dbReference>
<feature type="transmembrane region" description="Helical" evidence="1">
    <location>
        <begin position="80"/>
        <end position="101"/>
    </location>
</feature>
<dbReference type="RefSeq" id="WP_141815867.1">
    <property type="nucleotide sequence ID" value="NZ_VFPL01000001.1"/>
</dbReference>
<keyword evidence="4" id="KW-1185">Reference proteome</keyword>
<organism evidence="3 4">
    <name type="scientific">Arcticibacter tournemirensis</name>
    <dbReference type="NCBI Taxonomy" id="699437"/>
    <lineage>
        <taxon>Bacteria</taxon>
        <taxon>Pseudomonadati</taxon>
        <taxon>Bacteroidota</taxon>
        <taxon>Sphingobacteriia</taxon>
        <taxon>Sphingobacteriales</taxon>
        <taxon>Sphingobacteriaceae</taxon>
        <taxon>Arcticibacter</taxon>
    </lineage>
</organism>
<feature type="transmembrane region" description="Helical" evidence="1">
    <location>
        <begin position="121"/>
        <end position="140"/>
    </location>
</feature>
<reference evidence="3 4" key="1">
    <citation type="submission" date="2019-09" db="EMBL/GenBank/DDBJ databases">
        <title>Pararcticibacter amylolyticus gen. nov., sp. nov., isolated from a rottenly hemp rope, and reclassification of Pedobacter tournemirensis as Pararcticibacter tournemirensis comb. nov.</title>
        <authorList>
            <person name="Cai Y."/>
        </authorList>
    </citation>
    <scope>NUCLEOTIDE SEQUENCE [LARGE SCALE GENOMIC DNA]</scope>
    <source>
        <strain evidence="3 4">TF5-37.2-LB10</strain>
    </source>
</reference>
<dbReference type="PANTHER" id="PTHR34220:SF7">
    <property type="entry name" value="SENSOR HISTIDINE KINASE YPDA"/>
    <property type="match status" value="1"/>
</dbReference>